<dbReference type="AlphaFoldDB" id="A0A0V1FVS6"/>
<proteinExistence type="predicted"/>
<organism evidence="1 2">
    <name type="scientific">Trichinella pseudospiralis</name>
    <name type="common">Parasitic roundworm</name>
    <dbReference type="NCBI Taxonomy" id="6337"/>
    <lineage>
        <taxon>Eukaryota</taxon>
        <taxon>Metazoa</taxon>
        <taxon>Ecdysozoa</taxon>
        <taxon>Nematoda</taxon>
        <taxon>Enoplea</taxon>
        <taxon>Dorylaimia</taxon>
        <taxon>Trichinellida</taxon>
        <taxon>Trichinellidae</taxon>
        <taxon>Trichinella</taxon>
    </lineage>
</organism>
<gene>
    <name evidence="1" type="ORF">T4D_3321</name>
</gene>
<accession>A0A0V1FVS6</accession>
<name>A0A0V1FVS6_TRIPS</name>
<dbReference type="EMBL" id="JYDT01000024">
    <property type="protein sequence ID" value="KRY90120.1"/>
    <property type="molecule type" value="Genomic_DNA"/>
</dbReference>
<sequence length="200" mass="23092">MLRKVGLKRVGCLWNSNVSLPSDSFTVHFTVQQLMSACQQTDIYIKSEQLDGDFESLNPKVSWLIICFEEQGCRFSRIVQINMIQGFMMTNMTVTNIGRTFFMISTNYLQKRKDMKKNSDDNFENAELLFIMQSASVVRYEKKLIENANFYSWCKAKIVSTEQRRRTQLALTASDKKKMSIADHCFAFDWAVIIALLTSG</sequence>
<protein>
    <submittedName>
        <fullName evidence="1">Uncharacterized protein</fullName>
    </submittedName>
</protein>
<keyword evidence="2" id="KW-1185">Reference proteome</keyword>
<evidence type="ECO:0000313" key="1">
    <source>
        <dbReference type="EMBL" id="KRY90120.1"/>
    </source>
</evidence>
<dbReference type="Proteomes" id="UP000054995">
    <property type="component" value="Unassembled WGS sequence"/>
</dbReference>
<reference evidence="1 2" key="1">
    <citation type="submission" date="2015-01" db="EMBL/GenBank/DDBJ databases">
        <title>Evolution of Trichinella species and genotypes.</title>
        <authorList>
            <person name="Korhonen P.K."/>
            <person name="Edoardo P."/>
            <person name="Giuseppe L.R."/>
            <person name="Gasser R.B."/>
        </authorList>
    </citation>
    <scope>NUCLEOTIDE SEQUENCE [LARGE SCALE GENOMIC DNA]</scope>
    <source>
        <strain evidence="1">ISS470</strain>
    </source>
</reference>
<evidence type="ECO:0000313" key="2">
    <source>
        <dbReference type="Proteomes" id="UP000054995"/>
    </source>
</evidence>
<comment type="caution">
    <text evidence="1">The sequence shown here is derived from an EMBL/GenBank/DDBJ whole genome shotgun (WGS) entry which is preliminary data.</text>
</comment>